<evidence type="ECO:0000256" key="3">
    <source>
        <dbReference type="ARBA" id="ARBA00022764"/>
    </source>
</evidence>
<dbReference type="Gene3D" id="2.70.98.70">
    <property type="match status" value="1"/>
</dbReference>
<proteinExistence type="predicted"/>
<evidence type="ECO:0000256" key="1">
    <source>
        <dbReference type="ARBA" id="ARBA00004418"/>
    </source>
</evidence>
<keyword evidence="3" id="KW-0574">Periplasm</keyword>
<comment type="subcellular location">
    <subcellularLocation>
        <location evidence="1">Periplasm</location>
    </subcellularLocation>
</comment>
<dbReference type="GO" id="GO:0016829">
    <property type="term" value="F:lyase activity"/>
    <property type="evidence" value="ECO:0007669"/>
    <property type="project" value="UniProtKB-KW"/>
</dbReference>
<evidence type="ECO:0000256" key="2">
    <source>
        <dbReference type="ARBA" id="ARBA00022729"/>
    </source>
</evidence>
<dbReference type="SUPFAM" id="SSF48230">
    <property type="entry name" value="Chondroitin AC/alginate lyase"/>
    <property type="match status" value="1"/>
</dbReference>
<dbReference type="Pfam" id="PF07940">
    <property type="entry name" value="Hepar_II_III_C"/>
    <property type="match status" value="1"/>
</dbReference>
<dbReference type="EMBL" id="SLXO01000008">
    <property type="protein sequence ID" value="TCP32986.1"/>
    <property type="molecule type" value="Genomic_DNA"/>
</dbReference>
<evidence type="ECO:0000259" key="5">
    <source>
        <dbReference type="Pfam" id="PF07940"/>
    </source>
</evidence>
<gene>
    <name evidence="7" type="ORF">EV659_10885</name>
</gene>
<dbReference type="AlphaFoldDB" id="A0A4V2SNY8"/>
<dbReference type="InParanoid" id="A0A4V2SNY8"/>
<dbReference type="RefSeq" id="WP_132708921.1">
    <property type="nucleotide sequence ID" value="NZ_JACIGF010000008.1"/>
</dbReference>
<comment type="caution">
    <text evidence="7">The sequence shown here is derived from an EMBL/GenBank/DDBJ whole genome shotgun (WGS) entry which is preliminary data.</text>
</comment>
<dbReference type="GO" id="GO:0042597">
    <property type="term" value="C:periplasmic space"/>
    <property type="evidence" value="ECO:0007669"/>
    <property type="project" value="UniProtKB-SubCell"/>
</dbReference>
<accession>A0A4V2SNY8</accession>
<protein>
    <submittedName>
        <fullName evidence="7">Putative heparinase superfamily protein</fullName>
    </submittedName>
</protein>
<evidence type="ECO:0000256" key="4">
    <source>
        <dbReference type="ARBA" id="ARBA00023239"/>
    </source>
</evidence>
<feature type="domain" description="Heparin-sulfate lyase N-terminal" evidence="6">
    <location>
        <begin position="166"/>
        <end position="290"/>
    </location>
</feature>
<evidence type="ECO:0000259" key="6">
    <source>
        <dbReference type="Pfam" id="PF16889"/>
    </source>
</evidence>
<reference evidence="7 8" key="1">
    <citation type="submission" date="2019-03" db="EMBL/GenBank/DDBJ databases">
        <title>Genomic Encyclopedia of Type Strains, Phase IV (KMG-IV): sequencing the most valuable type-strain genomes for metagenomic binning, comparative biology and taxonomic classification.</title>
        <authorList>
            <person name="Goeker M."/>
        </authorList>
    </citation>
    <scope>NUCLEOTIDE SEQUENCE [LARGE SCALE GENOMIC DNA]</scope>
    <source>
        <strain evidence="7 8">DSM 2132</strain>
    </source>
</reference>
<evidence type="ECO:0000313" key="8">
    <source>
        <dbReference type="Proteomes" id="UP000295399"/>
    </source>
</evidence>
<dbReference type="Proteomes" id="UP000295399">
    <property type="component" value="Unassembled WGS sequence"/>
</dbReference>
<dbReference type="OrthoDB" id="9763014at2"/>
<keyword evidence="2" id="KW-0732">Signal</keyword>
<evidence type="ECO:0000313" key="7">
    <source>
        <dbReference type="EMBL" id="TCP32986.1"/>
    </source>
</evidence>
<feature type="domain" description="Heparinase II/III-like C-terminal" evidence="5">
    <location>
        <begin position="315"/>
        <end position="532"/>
    </location>
</feature>
<dbReference type="InterPro" id="IPR031680">
    <property type="entry name" value="Hepar_II_III_N"/>
</dbReference>
<name>A0A4V2SNY8_RHOSA</name>
<dbReference type="Pfam" id="PF16889">
    <property type="entry name" value="Hepar_II_III_N"/>
    <property type="match status" value="1"/>
</dbReference>
<keyword evidence="8" id="KW-1185">Reference proteome</keyword>
<dbReference type="Gene3D" id="1.50.10.100">
    <property type="entry name" value="Chondroitin AC/alginate lyase"/>
    <property type="match status" value="1"/>
</dbReference>
<sequence length="538" mass="59237">MFRTALLTLRTLPHLKRRQITNRLRRKLVKPRVDTAPVGDPAKLVAEPVAFIAAPLAYHGGTEFTFLNQRHTLDLPAGWTSPERSKLWRYHLHYFDWLSQDPAPDAGAARAMITRWIDDNPPLSGDGWEPYPISLRLAAWVKWLTLRRAQGDRGLEPAQWSSLGLQARVLAQSLEYHLMGNHLWANAKGLIAAGLALAGDEARGWLDTGRALLDQQLDEQVLDDGGHYERSPTYHALLLEDLADLINLSRAYGEPVPARWVETARAMLAWLVAMTRPDGRLPLFNDAAHGAGPSPQALRAYAERLGLAVPDAPGDGLVALARSGYFRYAAPGWWLVADAGAIGPDHIPGHAHADMLSFELSVDGRPLIVDTGTSTYEAGARRAVERGTAAHNTVEVAGTDQSEMWGAFRVARRARLRERHWGNDRLRAAHDGYDRLGVRHARYFTFAPDALTLTDTLTDTRTGRASDAPAVARLHFAPGVRVVQDGATITADAVTIQIHGADSITLADYHHAPDFNTLVPARVAEIAFTSRLETRIAR</sequence>
<organism evidence="7 8">
    <name type="scientific">Rhodothalassium salexigens DSM 2132</name>
    <dbReference type="NCBI Taxonomy" id="1188247"/>
    <lineage>
        <taxon>Bacteria</taxon>
        <taxon>Pseudomonadati</taxon>
        <taxon>Pseudomonadota</taxon>
        <taxon>Alphaproteobacteria</taxon>
        <taxon>Rhodothalassiales</taxon>
        <taxon>Rhodothalassiaceae</taxon>
        <taxon>Rhodothalassium</taxon>
    </lineage>
</organism>
<dbReference type="PANTHER" id="PTHR39210:SF1">
    <property type="entry name" value="HEPARIN-SULFATE LYASE"/>
    <property type="match status" value="1"/>
</dbReference>
<dbReference type="InterPro" id="IPR008929">
    <property type="entry name" value="Chondroitin_lyas"/>
</dbReference>
<dbReference type="PANTHER" id="PTHR39210">
    <property type="entry name" value="HEPARIN-SULFATE LYASE"/>
    <property type="match status" value="1"/>
</dbReference>
<keyword evidence="4" id="KW-0456">Lyase</keyword>
<dbReference type="InterPro" id="IPR012480">
    <property type="entry name" value="Hepar_II_III_C"/>
</dbReference>